<accession>A0A1Q9DJ81</accession>
<reference evidence="2 3" key="1">
    <citation type="submission" date="2016-02" db="EMBL/GenBank/DDBJ databases">
        <title>Genome analysis of coral dinoflagellate symbionts highlights evolutionary adaptations to a symbiotic lifestyle.</title>
        <authorList>
            <person name="Aranda M."/>
            <person name="Li Y."/>
            <person name="Liew Y.J."/>
            <person name="Baumgarten S."/>
            <person name="Simakov O."/>
            <person name="Wilson M."/>
            <person name="Piel J."/>
            <person name="Ashoor H."/>
            <person name="Bougouffa S."/>
            <person name="Bajic V.B."/>
            <person name="Ryu T."/>
            <person name="Ravasi T."/>
            <person name="Bayer T."/>
            <person name="Micklem G."/>
            <person name="Kim H."/>
            <person name="Bhak J."/>
            <person name="Lajeunesse T.C."/>
            <person name="Voolstra C.R."/>
        </authorList>
    </citation>
    <scope>NUCLEOTIDE SEQUENCE [LARGE SCALE GENOMIC DNA]</scope>
    <source>
        <strain evidence="2 3">CCMP2467</strain>
    </source>
</reference>
<dbReference type="OrthoDB" id="413800at2759"/>
<dbReference type="EMBL" id="LSRX01000512">
    <property type="protein sequence ID" value="OLP95219.1"/>
    <property type="molecule type" value="Genomic_DNA"/>
</dbReference>
<organism evidence="2 3">
    <name type="scientific">Symbiodinium microadriaticum</name>
    <name type="common">Dinoflagellate</name>
    <name type="synonym">Zooxanthella microadriatica</name>
    <dbReference type="NCBI Taxonomy" id="2951"/>
    <lineage>
        <taxon>Eukaryota</taxon>
        <taxon>Sar</taxon>
        <taxon>Alveolata</taxon>
        <taxon>Dinophyceae</taxon>
        <taxon>Suessiales</taxon>
        <taxon>Symbiodiniaceae</taxon>
        <taxon>Symbiodinium</taxon>
    </lineage>
</organism>
<protein>
    <submittedName>
        <fullName evidence="2">Uncharacterized protein</fullName>
    </submittedName>
</protein>
<feature type="region of interest" description="Disordered" evidence="1">
    <location>
        <begin position="789"/>
        <end position="815"/>
    </location>
</feature>
<comment type="caution">
    <text evidence="2">The sequence shown here is derived from an EMBL/GenBank/DDBJ whole genome shotgun (WGS) entry which is preliminary data.</text>
</comment>
<evidence type="ECO:0000313" key="2">
    <source>
        <dbReference type="EMBL" id="OLP95219.1"/>
    </source>
</evidence>
<dbReference type="AlphaFoldDB" id="A0A1Q9DJ81"/>
<feature type="compositionally biased region" description="Basic and acidic residues" evidence="1">
    <location>
        <begin position="663"/>
        <end position="675"/>
    </location>
</feature>
<proteinExistence type="predicted"/>
<keyword evidence="3" id="KW-1185">Reference proteome</keyword>
<evidence type="ECO:0000256" key="1">
    <source>
        <dbReference type="SAM" id="MobiDB-lite"/>
    </source>
</evidence>
<name>A0A1Q9DJ81_SYMMI</name>
<evidence type="ECO:0000313" key="3">
    <source>
        <dbReference type="Proteomes" id="UP000186817"/>
    </source>
</evidence>
<dbReference type="Proteomes" id="UP000186817">
    <property type="component" value="Unassembled WGS sequence"/>
</dbReference>
<sequence length="837" mass="92651">MFDETYQSEYEYAEVSWAGGLRKGQLDEFAQAVHRLAPYYWKAASESNGFIAGNNTLVGYGLEYKSEFKAYPVKDGPRTVVVRRRLQTPLILQCFPRVHRDALTVDFYTLGGRNLGRPMTLRCEEVGFHKLEQKARKRALRVELLKSPLQPIRWSSDDTWIGHTFGTTTHALKIRPARDVLAPAVIGRLTAGCKISLMETGTKLIKGTAILAESRCLTVEEQITFANVLQALNYETKQTYAWVLRDVHVHPEPFEAQVKPPVETHRAMAAHFEPGLYRKVKVKFMDEARRVAVDFGVTQPLNLAELRPDTAHGIRQLSRHMQLSEPDGDWLLRLASHLEAELGEVLVPALWQLKDNAVTSTMRRERPREPSPFSLPPAATDMTDADASVHSEGLGMFSDVTRARWALGRVGSYSKITLNFNADGPGWKSTNLRLYGERDTLIGPTHRANPAAMALSQDVGQKRKRFTATDITPSKNNGTGDADSSELTAIIRKWGSAFTVFEDTDRDTPLWQLQICHGGRNSFGYQVLAVAREALQKHPNSNVRDLQQLESVLQVRLLNGAPPQSGPLDPDGTGLDAWQVVLYSTSLTNALDFIQVVLKHKVAKGHLLQPPSLHAACPDGTVDTVPQPWKLVHPPLHGPKAFDETTTATVPDTLPKTTPASSTDDRRELQDRKNDGGAPGGGGTSPATQPRLPTDGERIMVMKEAWLQLVLNHLKTVELRGAPAPLGSTWLGCNGQVHGIATIASCALVTSEDFEATRTQHRHLGDMPRFKKTYALALKDERERWTPYTPAWDAPPEVGAGNLTSPLPLASGTDDMEELSTIAEEHETDKPTEEVND</sequence>
<feature type="compositionally biased region" description="Polar residues" evidence="1">
    <location>
        <begin position="644"/>
        <end position="662"/>
    </location>
</feature>
<gene>
    <name evidence="2" type="ORF">AK812_SmicGene22705</name>
</gene>
<feature type="region of interest" description="Disordered" evidence="1">
    <location>
        <begin position="628"/>
        <end position="693"/>
    </location>
</feature>
<feature type="region of interest" description="Disordered" evidence="1">
    <location>
        <begin position="361"/>
        <end position="380"/>
    </location>
</feature>